<feature type="compositionally biased region" description="Acidic residues" evidence="6">
    <location>
        <begin position="1074"/>
        <end position="1083"/>
    </location>
</feature>
<proteinExistence type="predicted"/>
<gene>
    <name evidence="8" type="ORF">RCL2_002309200</name>
</gene>
<feature type="compositionally biased region" description="Basic and acidic residues" evidence="6">
    <location>
        <begin position="498"/>
        <end position="517"/>
    </location>
</feature>
<evidence type="ECO:0000313" key="8">
    <source>
        <dbReference type="EMBL" id="GES96464.1"/>
    </source>
</evidence>
<evidence type="ECO:0000256" key="2">
    <source>
        <dbReference type="ARBA" id="ARBA00004613"/>
    </source>
</evidence>
<dbReference type="Proteomes" id="UP000615446">
    <property type="component" value="Unassembled WGS sequence"/>
</dbReference>
<comment type="caution">
    <text evidence="8">The sequence shown here is derived from an EMBL/GenBank/DDBJ whole genome shotgun (WGS) entry which is preliminary data.</text>
</comment>
<feature type="compositionally biased region" description="Polar residues" evidence="6">
    <location>
        <begin position="1086"/>
        <end position="1127"/>
    </location>
</feature>
<feature type="region of interest" description="Disordered" evidence="6">
    <location>
        <begin position="1294"/>
        <end position="1343"/>
    </location>
</feature>
<dbReference type="Gene3D" id="3.30.40.10">
    <property type="entry name" value="Zinc/RING finger domain, C3HC4 (zinc finger)"/>
    <property type="match status" value="1"/>
</dbReference>
<dbReference type="InterPro" id="IPR008538">
    <property type="entry name" value="Uma2"/>
</dbReference>
<name>A0A8H3M4I1_9GLOM</name>
<evidence type="ECO:0000259" key="7">
    <source>
        <dbReference type="PROSITE" id="PS50089"/>
    </source>
</evidence>
<feature type="compositionally biased region" description="Polar residues" evidence="6">
    <location>
        <begin position="1058"/>
        <end position="1070"/>
    </location>
</feature>
<dbReference type="PROSITE" id="PS50089">
    <property type="entry name" value="ZF_RING_2"/>
    <property type="match status" value="1"/>
</dbReference>
<dbReference type="GO" id="GO:0005576">
    <property type="term" value="C:extracellular region"/>
    <property type="evidence" value="ECO:0007669"/>
    <property type="project" value="UniProtKB-SubCell"/>
</dbReference>
<dbReference type="SMART" id="SM00184">
    <property type="entry name" value="RING"/>
    <property type="match status" value="1"/>
</dbReference>
<feature type="compositionally biased region" description="Low complexity" evidence="6">
    <location>
        <begin position="519"/>
        <end position="536"/>
    </location>
</feature>
<dbReference type="GO" id="GO:0008270">
    <property type="term" value="F:zinc ion binding"/>
    <property type="evidence" value="ECO:0007669"/>
    <property type="project" value="UniProtKB-KW"/>
</dbReference>
<dbReference type="Pfam" id="PF05685">
    <property type="entry name" value="Uma2"/>
    <property type="match status" value="1"/>
</dbReference>
<feature type="domain" description="RING-type" evidence="7">
    <location>
        <begin position="958"/>
        <end position="1007"/>
    </location>
</feature>
<sequence>MSITLLCLVKGNTLANAFSVKISRDEPVIELKKAIKAENSQTFSNVDAKDIKLWKVPISDDHVDPLNNLSLEDSEELLAIRKISKYFPDSPPEEHIHVIVSPPESTTTSSQEVKELLDRIASLEASLNKSEHEFDVIVSPKRTNGFKWIVNIEEASLEGLKNSIREMNLETPSKAFSDWTFPKMCQLYGLGESDDPSLSVFPPFTCGCKDLEDEPSQVLLKNLITELEARLESIPISGNEASKSQYVCSYLVAGVNLYKGKFELRPEKNITGPHGHGPVDFAIDLLRTARTAGVTEVKDEDFYKGIAQNAVQLESALTNRKRKASEMEEESVFTGKTFGIITDAKEWYFMECSLDDQDRLRFKLSEPVVVVYKDENMENMVRKVLGHIAWLLEEVQKPDSDSQSEERNQTLQNALTANDNSSNNNSSNFNLVAVPTVTQHEKPSVDEEMDTSLPEEPIPEELTEVIVSAVNMSVMDQCDQKSLEDKETVAFLDEEYKKKDSDEIRQRNREKKLRDLDLPGTSDIPSSESSTSSHPIPNNPVLSEQNAKIKAPEIDIQPLIQELLIEPSEEDCVKVVNVEESDQSPAIELAHLYEKTKFAEIRTIRAKQDEIMSWYCYRKYFEKRHSEILPGILNNGVITNKKAYELASGQIYDEMLQYLSGVSRVNLRKKTQLTKPIYMLINEIGEDKIMRIKSYSANKLSKLTDMQIDTIKNHLTTQREKNSRTHVTSEMITGDATAPVESMVSVPNSLGDSKVIGPDNSPPIPPAPCVSASGQVSHVPIKISKFPEDKDIIHEAVRKRFPFLSWTKSITKYRDHFEYTNSEAKCPACASIHTHRGIWGDWTCQSKDNFYYLMCPWNIHQNKKVKIATQCWTRHYAIKGSRSMKRRDEILIRDRSKRSGKLYNEPSSITIASEPSTSTSEIQTNTPEPSQLEVLALNYLRNQEIPTIPTSIPKLNPCSICQKVILKFRFQSFVVLGCEHLFHRQCLENYIMRAETDPFTLTCPSCNITIELTREEAVLASGKYHLQKKQTDTGQGDEDLMASLGLVEGGSRAGQGGQSKQVTMQDQATSPIMIEDDDDDDDDNRSNSVDNRTPENQANSNEEIRAINTQDNLENQSNANSGNDTNVQESESQSRRNSSRRRTSPRITREQEKFQALLQELSTPAKGEKAENVDEEEDADGSVSQSLARLYQKATRAGLRVTKANQDEILCWYKYAEGFENRVRDIRTQDSSVTDPTARSRAYREVSQHLPGITEANLRKKTQKARNIYKVFYPNPEHHRPFFYMNQTPKRKLCNMSTASSADESDAPRYSLSHVSRKRKGAKVESASAPKRRSQRIASQNSDLTVATSQLRLSSSLNPSYDLSNLVVSDTSANMDINVETDTNVDINVETDTDTDTNMKKEAKEANEKEKKWWAGEGSLGSLGIDEKRLPLILARDVKYNNFMTRVEKIKARRYFDYRNGTITIIELPTGPHEATHVQLSRQFISAFGNARRQDDVVGWGAKSLFTNLPTNEYEEPDACFVPKRLLTQNPALNPCDRDGNPWPTIIFEVASSETLAHIRRKVNDYWLRPNRCEDVIVIKVGNWGTRRRSRNGTTRRPLRRLRCLKFCRAETLRQNPTATTFDPIEEIEFGSVFANGRESYFCTGPHMKWLTIDCDCIFNGCPQPLPSFYHIASSRPFMIPQFPYPLANPGVAIDLFDLQEAIFDAMGPN</sequence>
<organism evidence="8 9">
    <name type="scientific">Rhizophagus clarus</name>
    <dbReference type="NCBI Taxonomy" id="94130"/>
    <lineage>
        <taxon>Eukaryota</taxon>
        <taxon>Fungi</taxon>
        <taxon>Fungi incertae sedis</taxon>
        <taxon>Mucoromycota</taxon>
        <taxon>Glomeromycotina</taxon>
        <taxon>Glomeromycetes</taxon>
        <taxon>Glomerales</taxon>
        <taxon>Glomeraceae</taxon>
        <taxon>Rhizophagus</taxon>
    </lineage>
</organism>
<keyword evidence="4" id="KW-0479">Metal-binding</keyword>
<keyword evidence="5" id="KW-0175">Coiled coil</keyword>
<dbReference type="InterPro" id="IPR013083">
    <property type="entry name" value="Znf_RING/FYVE/PHD"/>
</dbReference>
<protein>
    <recommendedName>
        <fullName evidence="7">RING-type domain-containing protein</fullName>
    </recommendedName>
</protein>
<dbReference type="OrthoDB" id="2391158at2759"/>
<feature type="region of interest" description="Disordered" evidence="6">
    <location>
        <begin position="498"/>
        <end position="542"/>
    </location>
</feature>
<keyword evidence="3" id="KW-0964">Secreted</keyword>
<dbReference type="Pfam" id="PF20147">
    <property type="entry name" value="Crinkler"/>
    <property type="match status" value="1"/>
</dbReference>
<feature type="region of interest" description="Disordered" evidence="6">
    <location>
        <begin position="1048"/>
        <end position="1184"/>
    </location>
</feature>
<evidence type="ECO:0000256" key="6">
    <source>
        <dbReference type="SAM" id="MobiDB-lite"/>
    </source>
</evidence>
<evidence type="ECO:0000256" key="4">
    <source>
        <dbReference type="PROSITE-ProRule" id="PRU00175"/>
    </source>
</evidence>
<feature type="compositionally biased region" description="Gly residues" evidence="6">
    <location>
        <begin position="1048"/>
        <end position="1057"/>
    </location>
</feature>
<keyword evidence="4" id="KW-0862">Zinc</keyword>
<dbReference type="GO" id="GO:0043657">
    <property type="term" value="C:host cell"/>
    <property type="evidence" value="ECO:0007669"/>
    <property type="project" value="UniProtKB-SubCell"/>
</dbReference>
<evidence type="ECO:0000256" key="3">
    <source>
        <dbReference type="ARBA" id="ARBA00022525"/>
    </source>
</evidence>
<dbReference type="EMBL" id="BLAL01000252">
    <property type="protein sequence ID" value="GES96464.1"/>
    <property type="molecule type" value="Genomic_DNA"/>
</dbReference>
<dbReference type="InterPro" id="IPR001841">
    <property type="entry name" value="Znf_RING"/>
</dbReference>
<dbReference type="InterPro" id="IPR045379">
    <property type="entry name" value="Crinkler_N"/>
</dbReference>
<accession>A0A8H3M4I1</accession>
<feature type="coiled-coil region" evidence="5">
    <location>
        <begin position="113"/>
        <end position="170"/>
    </location>
</feature>
<evidence type="ECO:0000313" key="9">
    <source>
        <dbReference type="Proteomes" id="UP000615446"/>
    </source>
</evidence>
<keyword evidence="4" id="KW-0863">Zinc-finger</keyword>
<reference evidence="8" key="1">
    <citation type="submission" date="2019-10" db="EMBL/GenBank/DDBJ databases">
        <title>Conservation and host-specific expression of non-tandemly repeated heterogenous ribosome RNA gene in arbuscular mycorrhizal fungi.</title>
        <authorList>
            <person name="Maeda T."/>
            <person name="Kobayashi Y."/>
            <person name="Nakagawa T."/>
            <person name="Ezawa T."/>
            <person name="Yamaguchi K."/>
            <person name="Bino T."/>
            <person name="Nishimoto Y."/>
            <person name="Shigenobu S."/>
            <person name="Kawaguchi M."/>
        </authorList>
    </citation>
    <scope>NUCLEOTIDE SEQUENCE</scope>
    <source>
        <strain evidence="8">HR1</strain>
    </source>
</reference>
<evidence type="ECO:0000256" key="1">
    <source>
        <dbReference type="ARBA" id="ARBA00004340"/>
    </source>
</evidence>
<evidence type="ECO:0000256" key="5">
    <source>
        <dbReference type="SAM" id="Coils"/>
    </source>
</evidence>
<comment type="subcellular location">
    <subcellularLocation>
        <location evidence="1">Host cell</location>
    </subcellularLocation>
    <subcellularLocation>
        <location evidence="2">Secreted</location>
    </subcellularLocation>
</comment>
<dbReference type="SUPFAM" id="SSF57850">
    <property type="entry name" value="RING/U-box"/>
    <property type="match status" value="1"/>
</dbReference>